<dbReference type="HOGENOM" id="CLU_006842_0_0_1"/>
<keyword evidence="3" id="KW-0645">Protease</keyword>
<organism evidence="5 6">
    <name type="scientific">Ciona intestinalis</name>
    <name type="common">Transparent sea squirt</name>
    <name type="synonym">Ascidia intestinalis</name>
    <dbReference type="NCBI Taxonomy" id="7719"/>
    <lineage>
        <taxon>Eukaryota</taxon>
        <taxon>Metazoa</taxon>
        <taxon>Chordata</taxon>
        <taxon>Tunicata</taxon>
        <taxon>Ascidiacea</taxon>
        <taxon>Phlebobranchia</taxon>
        <taxon>Cionidae</taxon>
        <taxon>Ciona</taxon>
    </lineage>
</organism>
<dbReference type="CDD" id="cd00190">
    <property type="entry name" value="Tryp_SPc"/>
    <property type="match status" value="1"/>
</dbReference>
<dbReference type="PRINTS" id="PR00722">
    <property type="entry name" value="CHYMOTRYPSIN"/>
</dbReference>
<dbReference type="AlphaFoldDB" id="F6S741"/>
<evidence type="ECO:0000259" key="4">
    <source>
        <dbReference type="PROSITE" id="PS50240"/>
    </source>
</evidence>
<keyword evidence="3" id="KW-0378">Hydrolase</keyword>
<keyword evidence="1" id="KW-1015">Disulfide bond</keyword>
<dbReference type="PROSITE" id="PS00135">
    <property type="entry name" value="TRYPSIN_SER"/>
    <property type="match status" value="1"/>
</dbReference>
<dbReference type="InterPro" id="IPR001254">
    <property type="entry name" value="Trypsin_dom"/>
</dbReference>
<dbReference type="PANTHER" id="PTHR24253:SF176">
    <property type="entry name" value="CORIN, ISOFORM B"/>
    <property type="match status" value="1"/>
</dbReference>
<dbReference type="InterPro" id="IPR033116">
    <property type="entry name" value="TRYPSIN_SER"/>
</dbReference>
<dbReference type="Pfam" id="PF00089">
    <property type="entry name" value="Trypsin"/>
    <property type="match status" value="1"/>
</dbReference>
<evidence type="ECO:0000256" key="3">
    <source>
        <dbReference type="RuleBase" id="RU363034"/>
    </source>
</evidence>
<dbReference type="OMA" id="WLENDIS"/>
<evidence type="ECO:0000313" key="5">
    <source>
        <dbReference type="Ensembl" id="ENSCINP00000011002.2"/>
    </source>
</evidence>
<dbReference type="SUPFAM" id="SSF50494">
    <property type="entry name" value="Trypsin-like serine proteases"/>
    <property type="match status" value="1"/>
</dbReference>
<protein>
    <recommendedName>
        <fullName evidence="4">Peptidase S1 domain-containing protein</fullName>
    </recommendedName>
</protein>
<evidence type="ECO:0000256" key="2">
    <source>
        <dbReference type="ARBA" id="ARBA00024195"/>
    </source>
</evidence>
<name>F6S741_CIOIN</name>
<feature type="domain" description="Peptidase S1" evidence="4">
    <location>
        <begin position="48"/>
        <end position="290"/>
    </location>
</feature>
<dbReference type="InterPro" id="IPR009003">
    <property type="entry name" value="Peptidase_S1_PA"/>
</dbReference>
<dbReference type="PROSITE" id="PS50240">
    <property type="entry name" value="TRYPSIN_DOM"/>
    <property type="match status" value="1"/>
</dbReference>
<dbReference type="GO" id="GO:0005615">
    <property type="term" value="C:extracellular space"/>
    <property type="evidence" value="ECO:0000318"/>
    <property type="project" value="GO_Central"/>
</dbReference>
<dbReference type="InterPro" id="IPR001314">
    <property type="entry name" value="Peptidase_S1A"/>
</dbReference>
<evidence type="ECO:0000313" key="6">
    <source>
        <dbReference type="Proteomes" id="UP000008144"/>
    </source>
</evidence>
<sequence>MEYEDCKNMDCPPKSCPRGSFPRYGTNTKCCTPDNENCGSFFGNDNDIVGGVAADKRSWPWMLRLRLGNPRGGSFASCGASLIHSRWAITATHCILTFTGPRQILAIASQTRYVHKVYKHEGFSSWLENDISLLEFKEPFEFNPETNIAPVCLPWNEETPDDTQCFAAGWGATDPADLRPSNTLQQVRLRNLNMDVCRYAYDQAPGDPFRIPNADKLNETTMICAGRLRGGADTCAGDSGGPLMCQRCSTCSWYIAGITSYGTANCGASGRPGVYTKVLAYEPWIRETTRGEIQRIRDFRGSCSIQNTLQ</sequence>
<dbReference type="Proteomes" id="UP000008144">
    <property type="component" value="Unassembled WGS sequence"/>
</dbReference>
<proteinExistence type="inferred from homology"/>
<dbReference type="PANTHER" id="PTHR24253">
    <property type="entry name" value="TRANSMEMBRANE PROTEASE SERINE"/>
    <property type="match status" value="1"/>
</dbReference>
<dbReference type="STRING" id="7719.ENSCINP00000011002"/>
<dbReference type="InterPro" id="IPR043504">
    <property type="entry name" value="Peptidase_S1_PA_chymotrypsin"/>
</dbReference>
<dbReference type="FunFam" id="2.40.10.10:FF:000002">
    <property type="entry name" value="Transmembrane protease serine"/>
    <property type="match status" value="1"/>
</dbReference>
<reference evidence="6" key="1">
    <citation type="journal article" date="2002" name="Science">
        <title>The draft genome of Ciona intestinalis: insights into chordate and vertebrate origins.</title>
        <authorList>
            <person name="Dehal P."/>
            <person name="Satou Y."/>
            <person name="Campbell R.K."/>
            <person name="Chapman J."/>
            <person name="Degnan B."/>
            <person name="De Tomaso A."/>
            <person name="Davidson B."/>
            <person name="Di Gregorio A."/>
            <person name="Gelpke M."/>
            <person name="Goodstein D.M."/>
            <person name="Harafuji N."/>
            <person name="Hastings K.E."/>
            <person name="Ho I."/>
            <person name="Hotta K."/>
            <person name="Huang W."/>
            <person name="Kawashima T."/>
            <person name="Lemaire P."/>
            <person name="Martinez D."/>
            <person name="Meinertzhagen I.A."/>
            <person name="Necula S."/>
            <person name="Nonaka M."/>
            <person name="Putnam N."/>
            <person name="Rash S."/>
            <person name="Saiga H."/>
            <person name="Satake M."/>
            <person name="Terry A."/>
            <person name="Yamada L."/>
            <person name="Wang H.G."/>
            <person name="Awazu S."/>
            <person name="Azumi K."/>
            <person name="Boore J."/>
            <person name="Branno M."/>
            <person name="Chin-Bow S."/>
            <person name="DeSantis R."/>
            <person name="Doyle S."/>
            <person name="Francino P."/>
            <person name="Keys D.N."/>
            <person name="Haga S."/>
            <person name="Hayashi H."/>
            <person name="Hino K."/>
            <person name="Imai K.S."/>
            <person name="Inaba K."/>
            <person name="Kano S."/>
            <person name="Kobayashi K."/>
            <person name="Kobayashi M."/>
            <person name="Lee B.I."/>
            <person name="Makabe K.W."/>
            <person name="Manohar C."/>
            <person name="Matassi G."/>
            <person name="Medina M."/>
            <person name="Mochizuki Y."/>
            <person name="Mount S."/>
            <person name="Morishita T."/>
            <person name="Miura S."/>
            <person name="Nakayama A."/>
            <person name="Nishizaka S."/>
            <person name="Nomoto H."/>
            <person name="Ohta F."/>
            <person name="Oishi K."/>
            <person name="Rigoutsos I."/>
            <person name="Sano M."/>
            <person name="Sasaki A."/>
            <person name="Sasakura Y."/>
            <person name="Shoguchi E."/>
            <person name="Shin-i T."/>
            <person name="Spagnuolo A."/>
            <person name="Stainier D."/>
            <person name="Suzuki M.M."/>
            <person name="Tassy O."/>
            <person name="Takatori N."/>
            <person name="Tokuoka M."/>
            <person name="Yagi K."/>
            <person name="Yoshizaki F."/>
            <person name="Wada S."/>
            <person name="Zhang C."/>
            <person name="Hyatt P.D."/>
            <person name="Larimer F."/>
            <person name="Detter C."/>
            <person name="Doggett N."/>
            <person name="Glavina T."/>
            <person name="Hawkins T."/>
            <person name="Richardson P."/>
            <person name="Lucas S."/>
            <person name="Kohara Y."/>
            <person name="Levine M."/>
            <person name="Satoh N."/>
            <person name="Rokhsar D.S."/>
        </authorList>
    </citation>
    <scope>NUCLEOTIDE SEQUENCE [LARGE SCALE GENOMIC DNA]</scope>
</reference>
<reference evidence="5" key="3">
    <citation type="submission" date="2025-09" db="UniProtKB">
        <authorList>
            <consortium name="Ensembl"/>
        </authorList>
    </citation>
    <scope>IDENTIFICATION</scope>
</reference>
<dbReference type="Gene3D" id="2.40.10.10">
    <property type="entry name" value="Trypsin-like serine proteases"/>
    <property type="match status" value="1"/>
</dbReference>
<evidence type="ECO:0000256" key="1">
    <source>
        <dbReference type="ARBA" id="ARBA00023157"/>
    </source>
</evidence>
<keyword evidence="6" id="KW-1185">Reference proteome</keyword>
<dbReference type="Ensembl" id="ENSCINT00000011002.2">
    <property type="protein sequence ID" value="ENSCINP00000011002.2"/>
    <property type="gene ID" value="ENSCING00000005353.2"/>
</dbReference>
<dbReference type="SMART" id="SM00020">
    <property type="entry name" value="Tryp_SPc"/>
    <property type="match status" value="1"/>
</dbReference>
<dbReference type="PROSITE" id="PS00134">
    <property type="entry name" value="TRYPSIN_HIS"/>
    <property type="match status" value="1"/>
</dbReference>
<keyword evidence="3" id="KW-0720">Serine protease</keyword>
<dbReference type="InParanoid" id="F6S741"/>
<dbReference type="GeneTree" id="ENSGT00940000171677"/>
<dbReference type="GO" id="GO:0006508">
    <property type="term" value="P:proteolysis"/>
    <property type="evidence" value="ECO:0000318"/>
    <property type="project" value="GO_Central"/>
</dbReference>
<accession>F6S741</accession>
<dbReference type="InterPro" id="IPR018114">
    <property type="entry name" value="TRYPSIN_HIS"/>
</dbReference>
<dbReference type="GO" id="GO:0004252">
    <property type="term" value="F:serine-type endopeptidase activity"/>
    <property type="evidence" value="ECO:0000318"/>
    <property type="project" value="GO_Central"/>
</dbReference>
<comment type="similarity">
    <text evidence="2">Belongs to the peptidase S1 family. CLIP subfamily.</text>
</comment>
<reference evidence="5" key="2">
    <citation type="submission" date="2025-08" db="UniProtKB">
        <authorList>
            <consortium name="Ensembl"/>
        </authorList>
    </citation>
    <scope>IDENTIFICATION</scope>
</reference>